<dbReference type="Gene3D" id="3.30.420.40">
    <property type="match status" value="2"/>
</dbReference>
<dbReference type="PANTHER" id="PTHR18964">
    <property type="entry name" value="ROK (REPRESSOR, ORF, KINASE) FAMILY"/>
    <property type="match status" value="1"/>
</dbReference>
<dbReference type="SUPFAM" id="SSF53067">
    <property type="entry name" value="Actin-like ATPase domain"/>
    <property type="match status" value="1"/>
</dbReference>
<dbReference type="Proteomes" id="UP000247099">
    <property type="component" value="Unassembled WGS sequence"/>
</dbReference>
<evidence type="ECO:0000256" key="1">
    <source>
        <dbReference type="ARBA" id="ARBA00006479"/>
    </source>
</evidence>
<name>A0A317ZF69_9BACT</name>
<dbReference type="InterPro" id="IPR000600">
    <property type="entry name" value="ROK"/>
</dbReference>
<keyword evidence="3" id="KW-1185">Reference proteome</keyword>
<dbReference type="EMBL" id="QHJQ01000005">
    <property type="protein sequence ID" value="PXA04165.1"/>
    <property type="molecule type" value="Genomic_DNA"/>
</dbReference>
<dbReference type="OrthoDB" id="1948591at2"/>
<gene>
    <name evidence="2" type="ORF">DDZ13_08990</name>
</gene>
<sequence>MTVQNLSIVPPLDPNFVSPYLWEEAYLDKARAHPESYTALVDILRPDGSGKRIELLSLPETDEHAVDNFFRVERLIKFLLWQVGGSLVCIDGPQAWVRALGEKYQEGGERSFDNETIGRQVYGEALRFEKAALGGTEAPSLSSQDIGGHTRGNRIGFDLGGSDRKCAAVVDGEVVFSEEIPWSPYFESDSTYHIEGIRDSIERAAKHLPKIDAIGGSAAGIYINNEPRIASLFRGLSPEALENEVRPFFRNFSSEWDGVPFQIANDGDITALAGAMMLGEGEYLGISMGTSLACGYVDHDRRITSMLNELAFVPVDFQKDGPVDEWSGDAGCGVQYFSQQAVARLATKAGLSFDADMSMPVILEEVQKLAEEGNERASQIFHTIGVYLGHTLALFSQHYAIKHVLLLGRVMSGAGGEWIINQAKEVLEKEFPEIAKKIKLSVPDDRLRRHGQAIAAASLPPID</sequence>
<dbReference type="AlphaFoldDB" id="A0A317ZF69"/>
<dbReference type="InParanoid" id="A0A317ZF69"/>
<accession>A0A317ZF69</accession>
<dbReference type="InterPro" id="IPR043129">
    <property type="entry name" value="ATPase_NBD"/>
</dbReference>
<evidence type="ECO:0000313" key="3">
    <source>
        <dbReference type="Proteomes" id="UP000247099"/>
    </source>
</evidence>
<dbReference type="RefSeq" id="WP_110131113.1">
    <property type="nucleotide sequence ID" value="NZ_QHJQ01000005.1"/>
</dbReference>
<comment type="similarity">
    <text evidence="1">Belongs to the ROK (NagC/XylR) family.</text>
</comment>
<organism evidence="2 3">
    <name type="scientific">Coraliomargarita sinensis</name>
    <dbReference type="NCBI Taxonomy" id="2174842"/>
    <lineage>
        <taxon>Bacteria</taxon>
        <taxon>Pseudomonadati</taxon>
        <taxon>Verrucomicrobiota</taxon>
        <taxon>Opitutia</taxon>
        <taxon>Puniceicoccales</taxon>
        <taxon>Coraliomargaritaceae</taxon>
        <taxon>Coraliomargarita</taxon>
    </lineage>
</organism>
<proteinExistence type="inferred from homology"/>
<reference evidence="2 3" key="1">
    <citation type="submission" date="2018-05" db="EMBL/GenBank/DDBJ databases">
        <title>Coraliomargarita sinensis sp. nov., isolated from a marine solar saltern.</title>
        <authorList>
            <person name="Zhou L.Y."/>
        </authorList>
    </citation>
    <scope>NUCLEOTIDE SEQUENCE [LARGE SCALE GENOMIC DNA]</scope>
    <source>
        <strain evidence="2 3">WN38</strain>
    </source>
</reference>
<evidence type="ECO:0000313" key="2">
    <source>
        <dbReference type="EMBL" id="PXA04165.1"/>
    </source>
</evidence>
<protein>
    <submittedName>
        <fullName evidence="2">Transcriptional regulator</fullName>
    </submittedName>
</protein>
<dbReference type="PANTHER" id="PTHR18964:SF149">
    <property type="entry name" value="BIFUNCTIONAL UDP-N-ACETYLGLUCOSAMINE 2-EPIMERASE_N-ACETYLMANNOSAMINE KINASE"/>
    <property type="match status" value="1"/>
</dbReference>
<comment type="caution">
    <text evidence="2">The sequence shown here is derived from an EMBL/GenBank/DDBJ whole genome shotgun (WGS) entry which is preliminary data.</text>
</comment>